<dbReference type="GO" id="GO:0003677">
    <property type="term" value="F:DNA binding"/>
    <property type="evidence" value="ECO:0007669"/>
    <property type="project" value="UniProtKB-KW"/>
</dbReference>
<keyword evidence="1" id="KW-0238">DNA-binding</keyword>
<evidence type="ECO:0000256" key="1">
    <source>
        <dbReference type="ARBA" id="ARBA00023125"/>
    </source>
</evidence>
<dbReference type="RefSeq" id="WP_125149575.1">
    <property type="nucleotide sequence ID" value="NZ_CAMRXC010000273.1"/>
</dbReference>
<accession>A0AAD1YC86</accession>
<dbReference type="PANTHER" id="PTHR46558">
    <property type="entry name" value="TRACRIPTIONAL REGULATORY PROTEIN-RELATED-RELATED"/>
    <property type="match status" value="1"/>
</dbReference>
<evidence type="ECO:0000313" key="4">
    <source>
        <dbReference type="Proteomes" id="UP001189143"/>
    </source>
</evidence>
<evidence type="ECO:0000313" key="3">
    <source>
        <dbReference type="EMBL" id="CAI3542141.1"/>
    </source>
</evidence>
<dbReference type="Pfam" id="PF01381">
    <property type="entry name" value="HTH_3"/>
    <property type="match status" value="1"/>
</dbReference>
<reference evidence="3" key="1">
    <citation type="submission" date="2022-10" db="EMBL/GenBank/DDBJ databases">
        <authorList>
            <person name="Aires J."/>
            <person name="Mesa V."/>
        </authorList>
    </citation>
    <scope>NUCLEOTIDE SEQUENCE</scope>
    <source>
        <strain evidence="3">Clostridium neonatale JD116</strain>
    </source>
</reference>
<dbReference type="AlphaFoldDB" id="A0AAD1YC86"/>
<organism evidence="3 4">
    <name type="scientific">Clostridium neonatale</name>
    <dbReference type="NCBI Taxonomy" id="137838"/>
    <lineage>
        <taxon>Bacteria</taxon>
        <taxon>Bacillati</taxon>
        <taxon>Bacillota</taxon>
        <taxon>Clostridia</taxon>
        <taxon>Eubacteriales</taxon>
        <taxon>Clostridiaceae</taxon>
        <taxon>Clostridium</taxon>
    </lineage>
</organism>
<protein>
    <submittedName>
        <fullName evidence="3">Transcriptional regulator, HTH-type</fullName>
    </submittedName>
</protein>
<dbReference type="InterPro" id="IPR001387">
    <property type="entry name" value="Cro/C1-type_HTH"/>
</dbReference>
<dbReference type="PANTHER" id="PTHR46558:SF14">
    <property type="entry name" value="HTH-TYPE TRANSCRIPTIONAL REGULATOR ANSR"/>
    <property type="match status" value="1"/>
</dbReference>
<dbReference type="CDD" id="cd00093">
    <property type="entry name" value="HTH_XRE"/>
    <property type="match status" value="1"/>
</dbReference>
<comment type="caution">
    <text evidence="3">The sequence shown here is derived from an EMBL/GenBank/DDBJ whole genome shotgun (WGS) entry which is preliminary data.</text>
</comment>
<dbReference type="InterPro" id="IPR010982">
    <property type="entry name" value="Lambda_DNA-bd_dom_sf"/>
</dbReference>
<dbReference type="PROSITE" id="PS50943">
    <property type="entry name" value="HTH_CROC1"/>
    <property type="match status" value="1"/>
</dbReference>
<name>A0AAD1YC86_9CLOT</name>
<dbReference type="Gene3D" id="1.10.260.40">
    <property type="entry name" value="lambda repressor-like DNA-binding domains"/>
    <property type="match status" value="1"/>
</dbReference>
<sequence>MSEKTMENKLSHGLQQFIASRIKLKRSEKGYTQKQIAELLGISTVAYTNYENAKRSIPHDILLKISYALGITLDYIYTGSEKSNPYLYPPDSLNFKEEQNKWKAIQLFFEYLNHTIEFETSNTSINGKVIVDSIDFEPYQFKKLLSMIDNLILDSEYLIEDPEHYRGVTHGKNCLQETID</sequence>
<dbReference type="SMART" id="SM00530">
    <property type="entry name" value="HTH_XRE"/>
    <property type="match status" value="1"/>
</dbReference>
<evidence type="ECO:0000259" key="2">
    <source>
        <dbReference type="PROSITE" id="PS50943"/>
    </source>
</evidence>
<dbReference type="Proteomes" id="UP001189143">
    <property type="component" value="Unassembled WGS sequence"/>
</dbReference>
<proteinExistence type="predicted"/>
<dbReference type="EMBL" id="CAMTCP010000033">
    <property type="protein sequence ID" value="CAI3542141.1"/>
    <property type="molecule type" value="Genomic_DNA"/>
</dbReference>
<feature type="domain" description="HTH cro/C1-type" evidence="2">
    <location>
        <begin position="22"/>
        <end position="76"/>
    </location>
</feature>
<dbReference type="SUPFAM" id="SSF47413">
    <property type="entry name" value="lambda repressor-like DNA-binding domains"/>
    <property type="match status" value="1"/>
</dbReference>
<gene>
    <name evidence="3" type="primary">immR</name>
    <name evidence="3" type="ORF">CNEO2_120093</name>
</gene>